<dbReference type="Proteomes" id="UP000663722">
    <property type="component" value="Chromosome"/>
</dbReference>
<keyword evidence="2" id="KW-1185">Reference proteome</keyword>
<accession>A0A975GPC5</accession>
<dbReference type="RefSeq" id="WP_207683347.1">
    <property type="nucleotide sequence ID" value="NZ_CP061800.1"/>
</dbReference>
<proteinExistence type="predicted"/>
<evidence type="ECO:0000313" key="2">
    <source>
        <dbReference type="Proteomes" id="UP000663722"/>
    </source>
</evidence>
<organism evidence="1 2">
    <name type="scientific">Desulfonema magnum</name>
    <dbReference type="NCBI Taxonomy" id="45655"/>
    <lineage>
        <taxon>Bacteria</taxon>
        <taxon>Pseudomonadati</taxon>
        <taxon>Thermodesulfobacteriota</taxon>
        <taxon>Desulfobacteria</taxon>
        <taxon>Desulfobacterales</taxon>
        <taxon>Desulfococcaceae</taxon>
        <taxon>Desulfonema</taxon>
    </lineage>
</organism>
<protein>
    <submittedName>
        <fullName evidence="1">Uncharacterized protein</fullName>
    </submittedName>
</protein>
<dbReference type="KEGG" id="dmm:dnm_047410"/>
<evidence type="ECO:0000313" key="1">
    <source>
        <dbReference type="EMBL" id="QTA88694.1"/>
    </source>
</evidence>
<gene>
    <name evidence="1" type="ORF">dnm_047410</name>
</gene>
<sequence length="66" mass="7470">MQTPSGKGEWGQRELARTLRQAGGKWDRRGQLRIIQYDKVSEPGPDSERIFAVPLCLCVFVADFFG</sequence>
<dbReference type="AlphaFoldDB" id="A0A975GPC5"/>
<reference evidence="1" key="1">
    <citation type="journal article" date="2021" name="Microb. Physiol.">
        <title>Proteogenomic Insights into the Physiology of Marine, Sulfate-Reducing, Filamentous Desulfonema limicola and Desulfonema magnum.</title>
        <authorList>
            <person name="Schnaars V."/>
            <person name="Wohlbrand L."/>
            <person name="Scheve S."/>
            <person name="Hinrichs C."/>
            <person name="Reinhardt R."/>
            <person name="Rabus R."/>
        </authorList>
    </citation>
    <scope>NUCLEOTIDE SEQUENCE</scope>
    <source>
        <strain evidence="1">4be13</strain>
    </source>
</reference>
<name>A0A975GPC5_9BACT</name>
<dbReference type="EMBL" id="CP061800">
    <property type="protein sequence ID" value="QTA88694.1"/>
    <property type="molecule type" value="Genomic_DNA"/>
</dbReference>